<dbReference type="InterPro" id="IPR029062">
    <property type="entry name" value="Class_I_gatase-like"/>
</dbReference>
<dbReference type="Proteomes" id="UP000078559">
    <property type="component" value="Chromosome 3"/>
</dbReference>
<dbReference type="SUPFAM" id="SSF52317">
    <property type="entry name" value="Class I glutamine amidotransferase-like"/>
    <property type="match status" value="1"/>
</dbReference>
<reference evidence="1" key="1">
    <citation type="submission" date="2014-12" db="EMBL/GenBank/DDBJ databases">
        <title>Genome Sequence of Valsa Canker Pathogens Uncovers a Specific Adaption of Colonization on Woody Bark.</title>
        <authorList>
            <person name="Yin Z."/>
            <person name="Liu H."/>
            <person name="Gao X."/>
            <person name="Li Z."/>
            <person name="Song N."/>
            <person name="Ke X."/>
            <person name="Dai Q."/>
            <person name="Wu Y."/>
            <person name="Sun Y."/>
            <person name="Xu J.-R."/>
            <person name="Kang Z.K."/>
            <person name="Wang L."/>
            <person name="Huang L."/>
        </authorList>
    </citation>
    <scope>NUCLEOTIDE SEQUENCE [LARGE SCALE GENOMIC DNA]</scope>
    <source>
        <strain evidence="1">03-8</strain>
    </source>
</reference>
<dbReference type="InterPro" id="IPR052158">
    <property type="entry name" value="INH-QAR"/>
</dbReference>
<dbReference type="PANTHER" id="PTHR43130">
    <property type="entry name" value="ARAC-FAMILY TRANSCRIPTIONAL REGULATOR"/>
    <property type="match status" value="1"/>
</dbReference>
<dbReference type="PANTHER" id="PTHR43130:SF7">
    <property type="entry name" value="DJ-1_PFPI DOMAIN-CONTAINING PROTEIN"/>
    <property type="match status" value="1"/>
</dbReference>
<dbReference type="AlphaFoldDB" id="A0A194VSW3"/>
<dbReference type="OrthoDB" id="543156at2759"/>
<proteinExistence type="predicted"/>
<dbReference type="EMBL" id="CM003100">
    <property type="protein sequence ID" value="KUI67294.1"/>
    <property type="molecule type" value="Genomic_DNA"/>
</dbReference>
<protein>
    <submittedName>
        <fullName evidence="1">Isonitrile hydratase</fullName>
    </submittedName>
</protein>
<evidence type="ECO:0000313" key="1">
    <source>
        <dbReference type="EMBL" id="KUI67294.1"/>
    </source>
</evidence>
<dbReference type="SMR" id="A0A194VSW3"/>
<sequence length="273" mass="28982">MTRKHLHIGVFIPSPSAAQLLDLACVDIFAMMSHQYLHNLPMLPSHLTSLAPDITISYISATTTTTTPSPQKDNTTPAPAPLKLTANLTIQPTHHFTDPAVAPGNLDIVLVPGPDPRDTWPAAPLAWLRQQSDAAGTDILSVCTGLFICGAAGLLDGGRRACGPRGLQAELRGRYPRCELVGGALRWVRDGNLWSSGGVTNGNDLVAAYCRADARFPGPVVGVVLATAEVGDRPQRYGRGGQAGFMLGMVWQLVRAWFMGGGKGKGKGKERAD</sequence>
<dbReference type="Gene3D" id="3.40.50.880">
    <property type="match status" value="1"/>
</dbReference>
<name>A0A194VSW3_CYTMA</name>
<gene>
    <name evidence="1" type="ORF">VM1G_02718</name>
</gene>
<accession>A0A194VSW3</accession>
<evidence type="ECO:0000313" key="2">
    <source>
        <dbReference type="Proteomes" id="UP000078559"/>
    </source>
</evidence>
<organism evidence="1 2">
    <name type="scientific">Cytospora mali</name>
    <name type="common">Apple Valsa canker fungus</name>
    <name type="synonym">Valsa mali</name>
    <dbReference type="NCBI Taxonomy" id="578113"/>
    <lineage>
        <taxon>Eukaryota</taxon>
        <taxon>Fungi</taxon>
        <taxon>Dikarya</taxon>
        <taxon>Ascomycota</taxon>
        <taxon>Pezizomycotina</taxon>
        <taxon>Sordariomycetes</taxon>
        <taxon>Sordariomycetidae</taxon>
        <taxon>Diaporthales</taxon>
        <taxon>Cytosporaceae</taxon>
        <taxon>Cytospora</taxon>
    </lineage>
</organism>
<keyword evidence="2" id="KW-1185">Reference proteome</keyword>